<feature type="compositionally biased region" description="Acidic residues" evidence="3">
    <location>
        <begin position="91"/>
        <end position="111"/>
    </location>
</feature>
<comment type="caution">
    <text evidence="6">The sequence shown here is derived from an EMBL/GenBank/DDBJ whole genome shotgun (WGS) entry which is preliminary data.</text>
</comment>
<dbReference type="EMBL" id="ARYK01000006">
    <property type="protein sequence ID" value="KCZ90701.1"/>
    <property type="molecule type" value="Genomic_DNA"/>
</dbReference>
<dbReference type="PANTHER" id="PTHR24260">
    <property type="match status" value="1"/>
</dbReference>
<keyword evidence="2" id="KW-0645">Protease</keyword>
<dbReference type="SMART" id="SM00020">
    <property type="entry name" value="Tryp_SPc"/>
    <property type="match status" value="1"/>
</dbReference>
<keyword evidence="1" id="KW-1015">Disulfide bond</keyword>
<dbReference type="GO" id="GO:0006508">
    <property type="term" value="P:proteolysis"/>
    <property type="evidence" value="ECO:0007669"/>
    <property type="project" value="UniProtKB-KW"/>
</dbReference>
<feature type="domain" description="Peptidase S1" evidence="5">
    <location>
        <begin position="180"/>
        <end position="415"/>
    </location>
</feature>
<name>A0A059FJJ2_9PROT</name>
<reference evidence="6 7" key="1">
    <citation type="journal article" date="2014" name="Antonie Van Leeuwenhoek">
        <title>Hyphomonas beringensis sp. nov. and Hyphomonas chukchiensis sp. nov., isolated from surface seawater of the Bering Sea and Chukchi Sea.</title>
        <authorList>
            <person name="Li C."/>
            <person name="Lai Q."/>
            <person name="Li G."/>
            <person name="Dong C."/>
            <person name="Wang J."/>
            <person name="Liao Y."/>
            <person name="Shao Z."/>
        </authorList>
    </citation>
    <scope>NUCLEOTIDE SEQUENCE [LARGE SCALE GENOMIC DNA]</scope>
    <source>
        <strain evidence="6 7">MHS-2</strain>
    </source>
</reference>
<feature type="region of interest" description="Disordered" evidence="3">
    <location>
        <begin position="63"/>
        <end position="123"/>
    </location>
</feature>
<keyword evidence="4" id="KW-0732">Signal</keyword>
<protein>
    <submittedName>
        <fullName evidence="6">Trypsin domain-containing protein</fullName>
    </submittedName>
</protein>
<dbReference type="PATRIC" id="fig|1280950.3.peg.2536"/>
<evidence type="ECO:0000256" key="2">
    <source>
        <dbReference type="RuleBase" id="RU363034"/>
    </source>
</evidence>
<feature type="signal peptide" evidence="4">
    <location>
        <begin position="1"/>
        <end position="20"/>
    </location>
</feature>
<dbReference type="PROSITE" id="PS51257">
    <property type="entry name" value="PROKAR_LIPOPROTEIN"/>
    <property type="match status" value="1"/>
</dbReference>
<dbReference type="SUPFAM" id="SSF50494">
    <property type="entry name" value="Trypsin-like serine proteases"/>
    <property type="match status" value="1"/>
</dbReference>
<dbReference type="PANTHER" id="PTHR24260:SF136">
    <property type="entry name" value="GH08193P-RELATED"/>
    <property type="match status" value="1"/>
</dbReference>
<keyword evidence="2" id="KW-0720">Serine protease</keyword>
<dbReference type="PROSITE" id="PS50240">
    <property type="entry name" value="TRYPSIN_DOM"/>
    <property type="match status" value="1"/>
</dbReference>
<sequence>MKRPVLFAAAAALLALSACDAVRVPGVNPVEEESADPVAQLPDDIFDEDVANSVEVVPEAPATVAAAPEPAAAETVEAAAPASDTPLADETGTDTDADASVDAGTDADADASGEPSAVDDASLQPESLPALALTVDTPLPTLASLNAGRCGLPAGAAPTPTVASLAGAPAAADSTAAPSAVNGLAASLASFPGIVKLEPRGPGPNGTILSGHCSATRIAPNWFVTAAHCVDDPYDELRIIGDAENLRSPLAKVTSGKTAVCHAGYKGTATGYANDIALIRLDDDQVAPIADVPIATYGPTLLTLAPANYPTFDMAGWGITHYGGQLSNALLTTTLANRADGPAVIDVASAGGAGPCVGDSGGPLYVTEADGTRTVVGVLSVVEQNRTTGEFCAGDYNGRYTNLQGYMGWITSVMALCDARTDHCR</sequence>
<evidence type="ECO:0000313" key="7">
    <source>
        <dbReference type="Proteomes" id="UP000025171"/>
    </source>
</evidence>
<dbReference type="InterPro" id="IPR001314">
    <property type="entry name" value="Peptidase_S1A"/>
</dbReference>
<dbReference type="InterPro" id="IPR051333">
    <property type="entry name" value="CLIP_Serine_Protease"/>
</dbReference>
<dbReference type="PROSITE" id="PS00134">
    <property type="entry name" value="TRYPSIN_HIS"/>
    <property type="match status" value="1"/>
</dbReference>
<dbReference type="AlphaFoldDB" id="A0A059FJJ2"/>
<keyword evidence="7" id="KW-1185">Reference proteome</keyword>
<evidence type="ECO:0000256" key="4">
    <source>
        <dbReference type="SAM" id="SignalP"/>
    </source>
</evidence>
<dbReference type="InterPro" id="IPR033116">
    <property type="entry name" value="TRYPSIN_SER"/>
</dbReference>
<organism evidence="6 7">
    <name type="scientific">Hyphomonas johnsonii MHS-2</name>
    <dbReference type="NCBI Taxonomy" id="1280950"/>
    <lineage>
        <taxon>Bacteria</taxon>
        <taxon>Pseudomonadati</taxon>
        <taxon>Pseudomonadota</taxon>
        <taxon>Alphaproteobacteria</taxon>
        <taxon>Hyphomonadales</taxon>
        <taxon>Hyphomonadaceae</taxon>
        <taxon>Hyphomonas</taxon>
    </lineage>
</organism>
<dbReference type="InterPro" id="IPR043504">
    <property type="entry name" value="Peptidase_S1_PA_chymotrypsin"/>
</dbReference>
<dbReference type="STRING" id="1280950.HJO_12656"/>
<accession>A0A059FJJ2</accession>
<evidence type="ECO:0000259" key="5">
    <source>
        <dbReference type="PROSITE" id="PS50240"/>
    </source>
</evidence>
<keyword evidence="2" id="KW-0378">Hydrolase</keyword>
<proteinExistence type="predicted"/>
<dbReference type="PROSITE" id="PS00135">
    <property type="entry name" value="TRYPSIN_SER"/>
    <property type="match status" value="1"/>
</dbReference>
<dbReference type="RefSeq" id="WP_051618573.1">
    <property type="nucleotide sequence ID" value="NZ_ARYK01000006.1"/>
</dbReference>
<dbReference type="Pfam" id="PF00089">
    <property type="entry name" value="Trypsin"/>
    <property type="match status" value="1"/>
</dbReference>
<feature type="compositionally biased region" description="Low complexity" evidence="3">
    <location>
        <begin position="63"/>
        <end position="82"/>
    </location>
</feature>
<dbReference type="Proteomes" id="UP000025171">
    <property type="component" value="Unassembled WGS sequence"/>
</dbReference>
<evidence type="ECO:0000313" key="6">
    <source>
        <dbReference type="EMBL" id="KCZ90701.1"/>
    </source>
</evidence>
<dbReference type="eggNOG" id="COG5640">
    <property type="taxonomic scope" value="Bacteria"/>
</dbReference>
<gene>
    <name evidence="6" type="ORF">HJO_12656</name>
</gene>
<evidence type="ECO:0000256" key="1">
    <source>
        <dbReference type="ARBA" id="ARBA00023157"/>
    </source>
</evidence>
<dbReference type="GO" id="GO:0004252">
    <property type="term" value="F:serine-type endopeptidase activity"/>
    <property type="evidence" value="ECO:0007669"/>
    <property type="project" value="InterPro"/>
</dbReference>
<dbReference type="PRINTS" id="PR00722">
    <property type="entry name" value="CHYMOTRYPSIN"/>
</dbReference>
<dbReference type="OrthoDB" id="267336at2"/>
<dbReference type="InterPro" id="IPR001254">
    <property type="entry name" value="Trypsin_dom"/>
</dbReference>
<dbReference type="InterPro" id="IPR009003">
    <property type="entry name" value="Peptidase_S1_PA"/>
</dbReference>
<dbReference type="InterPro" id="IPR018114">
    <property type="entry name" value="TRYPSIN_HIS"/>
</dbReference>
<dbReference type="Gene3D" id="2.40.10.10">
    <property type="entry name" value="Trypsin-like serine proteases"/>
    <property type="match status" value="1"/>
</dbReference>
<evidence type="ECO:0000256" key="3">
    <source>
        <dbReference type="SAM" id="MobiDB-lite"/>
    </source>
</evidence>
<feature type="chain" id="PRO_5001572301" evidence="4">
    <location>
        <begin position="21"/>
        <end position="425"/>
    </location>
</feature>